<evidence type="ECO:0000313" key="2">
    <source>
        <dbReference type="EMBL" id="TPP67812.1"/>
    </source>
</evidence>
<protein>
    <submittedName>
        <fullName evidence="2">Uncharacterized protein</fullName>
    </submittedName>
</protein>
<proteinExistence type="predicted"/>
<feature type="region of interest" description="Disordered" evidence="1">
    <location>
        <begin position="1"/>
        <end position="40"/>
    </location>
</feature>
<evidence type="ECO:0000256" key="1">
    <source>
        <dbReference type="SAM" id="MobiDB-lite"/>
    </source>
</evidence>
<dbReference type="EMBL" id="SUNJ01000248">
    <property type="protein sequence ID" value="TPP67812.1"/>
    <property type="molecule type" value="Genomic_DNA"/>
</dbReference>
<dbReference type="AlphaFoldDB" id="A0A504Z0Y8"/>
<sequence length="289" mass="33872">MDPVRVIDQRKPRPHRKSKKVKRGTHKPVSDPKVSEEPQKEVNKIAIKVPKEQFISNRDGNIHASEDINTVNRQHHRKIQPRPKFVSKYADLTNHGIPCFVEKRLLERACQKLRVVWSRTNFASSKHVRIYRETVEYVRQKLEAQLRMEENGADELDRQFLQHLRHIQTETYNYEQFLEQQQTSDRDEPTTEIGRSGTINTMKSRMNTTSNHRFPPLSSYNHLSTPIGFNRLRNYGTTSSNQSQANMFYPIQPQALSCLLHARNEPEQGAPVVIRRVKTFSNCKQYERS</sequence>
<accession>A0A504Z0Y8</accession>
<organism evidence="2 3">
    <name type="scientific">Fasciola gigantica</name>
    <name type="common">Giant liver fluke</name>
    <dbReference type="NCBI Taxonomy" id="46835"/>
    <lineage>
        <taxon>Eukaryota</taxon>
        <taxon>Metazoa</taxon>
        <taxon>Spiralia</taxon>
        <taxon>Lophotrochozoa</taxon>
        <taxon>Platyhelminthes</taxon>
        <taxon>Trematoda</taxon>
        <taxon>Digenea</taxon>
        <taxon>Plagiorchiida</taxon>
        <taxon>Echinostomata</taxon>
        <taxon>Echinostomatoidea</taxon>
        <taxon>Fasciolidae</taxon>
        <taxon>Fasciola</taxon>
    </lineage>
</organism>
<dbReference type="Proteomes" id="UP000316759">
    <property type="component" value="Unassembled WGS sequence"/>
</dbReference>
<gene>
    <name evidence="2" type="ORF">FGIG_06015</name>
</gene>
<evidence type="ECO:0000313" key="3">
    <source>
        <dbReference type="Proteomes" id="UP000316759"/>
    </source>
</evidence>
<feature type="compositionally biased region" description="Basic and acidic residues" evidence="1">
    <location>
        <begin position="1"/>
        <end position="11"/>
    </location>
</feature>
<dbReference type="OrthoDB" id="6288288at2759"/>
<keyword evidence="3" id="KW-1185">Reference proteome</keyword>
<feature type="compositionally biased region" description="Basic and acidic residues" evidence="1">
    <location>
        <begin position="28"/>
        <end position="40"/>
    </location>
</feature>
<name>A0A504Z0Y8_FASGI</name>
<comment type="caution">
    <text evidence="2">The sequence shown here is derived from an EMBL/GenBank/DDBJ whole genome shotgun (WGS) entry which is preliminary data.</text>
</comment>
<reference evidence="2 3" key="1">
    <citation type="submission" date="2019-04" db="EMBL/GenBank/DDBJ databases">
        <title>Annotation for the trematode Fasciola gigantica.</title>
        <authorList>
            <person name="Choi Y.-J."/>
        </authorList>
    </citation>
    <scope>NUCLEOTIDE SEQUENCE [LARGE SCALE GENOMIC DNA]</scope>
    <source>
        <strain evidence="2">Uganda_cow_1</strain>
    </source>
</reference>
<feature type="compositionally biased region" description="Basic residues" evidence="1">
    <location>
        <begin position="12"/>
        <end position="26"/>
    </location>
</feature>